<evidence type="ECO:0000313" key="10">
    <source>
        <dbReference type="EMBL" id="MTK20622.1"/>
    </source>
</evidence>
<evidence type="ECO:0000256" key="2">
    <source>
        <dbReference type="ARBA" id="ARBA00007069"/>
    </source>
</evidence>
<dbReference type="InterPro" id="IPR035906">
    <property type="entry name" value="MetI-like_sf"/>
</dbReference>
<keyword evidence="5 8" id="KW-0812">Transmembrane</keyword>
<dbReference type="GO" id="GO:0055085">
    <property type="term" value="P:transmembrane transport"/>
    <property type="evidence" value="ECO:0007669"/>
    <property type="project" value="InterPro"/>
</dbReference>
<feature type="transmembrane region" description="Helical" evidence="8">
    <location>
        <begin position="247"/>
        <end position="266"/>
    </location>
</feature>
<dbReference type="InterPro" id="IPR000515">
    <property type="entry name" value="MetI-like"/>
</dbReference>
<dbReference type="SUPFAM" id="SSF161098">
    <property type="entry name" value="MetI-like"/>
    <property type="match status" value="1"/>
</dbReference>
<keyword evidence="7 8" id="KW-0472">Membrane</keyword>
<dbReference type="Pfam" id="PF00528">
    <property type="entry name" value="BPD_transp_1"/>
    <property type="match status" value="1"/>
</dbReference>
<evidence type="ECO:0000256" key="4">
    <source>
        <dbReference type="ARBA" id="ARBA00022475"/>
    </source>
</evidence>
<dbReference type="GO" id="GO:0005886">
    <property type="term" value="C:plasma membrane"/>
    <property type="evidence" value="ECO:0007669"/>
    <property type="project" value="UniProtKB-SubCell"/>
</dbReference>
<comment type="caution">
    <text evidence="10">The sequence shown here is derived from an EMBL/GenBank/DDBJ whole genome shotgun (WGS) entry which is preliminary data.</text>
</comment>
<feature type="transmembrane region" description="Helical" evidence="8">
    <location>
        <begin position="189"/>
        <end position="211"/>
    </location>
</feature>
<accession>A0A9X5AN13</accession>
<evidence type="ECO:0000313" key="11">
    <source>
        <dbReference type="Proteomes" id="UP000487649"/>
    </source>
</evidence>
<organism evidence="10 11">
    <name type="scientific">Turicibacter sanguinis</name>
    <dbReference type="NCBI Taxonomy" id="154288"/>
    <lineage>
        <taxon>Bacteria</taxon>
        <taxon>Bacillati</taxon>
        <taxon>Bacillota</taxon>
        <taxon>Erysipelotrichia</taxon>
        <taxon>Erysipelotrichales</taxon>
        <taxon>Turicibacteraceae</taxon>
        <taxon>Turicibacter</taxon>
    </lineage>
</organism>
<reference evidence="10 11" key="1">
    <citation type="journal article" date="2019" name="Nat. Med.">
        <title>A library of human gut bacterial isolates paired with longitudinal multiomics data enables mechanistic microbiome research.</title>
        <authorList>
            <person name="Poyet M."/>
            <person name="Groussin M."/>
            <person name="Gibbons S.M."/>
            <person name="Avila-Pacheco J."/>
            <person name="Jiang X."/>
            <person name="Kearney S.M."/>
            <person name="Perrotta A.R."/>
            <person name="Berdy B."/>
            <person name="Zhao S."/>
            <person name="Lieberman T.D."/>
            <person name="Swanson P.K."/>
            <person name="Smith M."/>
            <person name="Roesemann S."/>
            <person name="Alexander J.E."/>
            <person name="Rich S.A."/>
            <person name="Livny J."/>
            <person name="Vlamakis H."/>
            <person name="Clish C."/>
            <person name="Bullock K."/>
            <person name="Deik A."/>
            <person name="Scott J."/>
            <person name="Pierce K.A."/>
            <person name="Xavier R.J."/>
            <person name="Alm E.J."/>
        </authorList>
    </citation>
    <scope>NUCLEOTIDE SEQUENCE [LARGE SCALE GENOMIC DNA]</scope>
    <source>
        <strain evidence="10 11">BIOML-A198</strain>
    </source>
</reference>
<feature type="transmembrane region" description="Helical" evidence="8">
    <location>
        <begin position="66"/>
        <end position="86"/>
    </location>
</feature>
<dbReference type="Proteomes" id="UP000487649">
    <property type="component" value="Unassembled WGS sequence"/>
</dbReference>
<evidence type="ECO:0000256" key="5">
    <source>
        <dbReference type="ARBA" id="ARBA00022692"/>
    </source>
</evidence>
<keyword evidence="4" id="KW-1003">Cell membrane</keyword>
<dbReference type="RefSeq" id="WP_006783178.1">
    <property type="nucleotide sequence ID" value="NZ_CABJBH010000018.1"/>
</dbReference>
<comment type="subcellular location">
    <subcellularLocation>
        <location evidence="1 8">Cell membrane</location>
        <topology evidence="1 8">Multi-pass membrane protein</topology>
    </subcellularLocation>
</comment>
<dbReference type="Gene3D" id="1.10.3720.10">
    <property type="entry name" value="MetI-like"/>
    <property type="match status" value="1"/>
</dbReference>
<proteinExistence type="inferred from homology"/>
<evidence type="ECO:0000256" key="3">
    <source>
        <dbReference type="ARBA" id="ARBA00022448"/>
    </source>
</evidence>
<dbReference type="EMBL" id="WMQE01000006">
    <property type="protein sequence ID" value="MTK20622.1"/>
    <property type="molecule type" value="Genomic_DNA"/>
</dbReference>
<protein>
    <submittedName>
        <fullName evidence="10">ABC transporter permease subunit</fullName>
    </submittedName>
</protein>
<evidence type="ECO:0000256" key="1">
    <source>
        <dbReference type="ARBA" id="ARBA00004651"/>
    </source>
</evidence>
<dbReference type="AlphaFoldDB" id="A0A9X5AN13"/>
<evidence type="ECO:0000256" key="8">
    <source>
        <dbReference type="RuleBase" id="RU363032"/>
    </source>
</evidence>
<evidence type="ECO:0000256" key="7">
    <source>
        <dbReference type="ARBA" id="ARBA00023136"/>
    </source>
</evidence>
<comment type="similarity">
    <text evidence="2">Belongs to the binding-protein-dependent transport system permease family. CysTW subfamily.</text>
</comment>
<feature type="transmembrane region" description="Helical" evidence="8">
    <location>
        <begin position="12"/>
        <end position="33"/>
    </location>
</feature>
<feature type="transmembrane region" description="Helical" evidence="8">
    <location>
        <begin position="217"/>
        <end position="235"/>
    </location>
</feature>
<feature type="transmembrane region" description="Helical" evidence="8">
    <location>
        <begin position="98"/>
        <end position="118"/>
    </location>
</feature>
<name>A0A9X5AN13_9FIRM</name>
<dbReference type="PROSITE" id="PS50928">
    <property type="entry name" value="ABC_TM1"/>
    <property type="match status" value="1"/>
</dbReference>
<sequence length="281" mass="31889">MHESTKRLSYPYIVWISIMIIIPMILIFLYSIIDPSDGNPMAFRFTLENYVKFFNPIYIATLGRSLWIAFVSTLLCFMFGYPLAWIIAQLSPKRQSSILLLFIMPMWINMLLRTYAWISILGKNGILNNILDFFGIAPVDIMYSDFSIMLGMVYNFLPFMVLPIHTAISKVDKNLIDAARDLGANSKQVFTRVVFPLTLPGIITGIIMVFLPAVSTFVIPQLLGGGQFMMIGNLIEKQFLLTGNWYFGSALSMILMLFILLSIWLMKKFDSDGQAGGALPW</sequence>
<dbReference type="PANTHER" id="PTHR42929">
    <property type="entry name" value="INNER MEMBRANE ABC TRANSPORTER PERMEASE PROTEIN YDCU-RELATED-RELATED"/>
    <property type="match status" value="1"/>
</dbReference>
<keyword evidence="6 8" id="KW-1133">Transmembrane helix</keyword>
<dbReference type="GeneID" id="60059813"/>
<dbReference type="OrthoDB" id="9807047at2"/>
<dbReference type="PANTHER" id="PTHR42929:SF1">
    <property type="entry name" value="INNER MEMBRANE ABC TRANSPORTER PERMEASE PROTEIN YDCU-RELATED"/>
    <property type="match status" value="1"/>
</dbReference>
<keyword evidence="3 8" id="KW-0813">Transport</keyword>
<evidence type="ECO:0000259" key="9">
    <source>
        <dbReference type="PROSITE" id="PS50928"/>
    </source>
</evidence>
<feature type="transmembrane region" description="Helical" evidence="8">
    <location>
        <begin position="148"/>
        <end position="168"/>
    </location>
</feature>
<dbReference type="CDD" id="cd06261">
    <property type="entry name" value="TM_PBP2"/>
    <property type="match status" value="1"/>
</dbReference>
<gene>
    <name evidence="10" type="ORF">GMA92_04110</name>
</gene>
<evidence type="ECO:0000256" key="6">
    <source>
        <dbReference type="ARBA" id="ARBA00022989"/>
    </source>
</evidence>
<feature type="domain" description="ABC transmembrane type-1" evidence="9">
    <location>
        <begin position="62"/>
        <end position="266"/>
    </location>
</feature>